<evidence type="ECO:0000259" key="2">
    <source>
        <dbReference type="Pfam" id="PF25787"/>
    </source>
</evidence>
<gene>
    <name evidence="3" type="ORF">J4Q44_G00236400</name>
</gene>
<proteinExistence type="predicted"/>
<dbReference type="InterPro" id="IPR027993">
    <property type="entry name" value="DUF4495"/>
</dbReference>
<feature type="region of interest" description="Disordered" evidence="1">
    <location>
        <begin position="334"/>
        <end position="353"/>
    </location>
</feature>
<dbReference type="PANTHER" id="PTHR33960">
    <property type="entry name" value="SIMILAR TO KIAA0825 PROTEIN"/>
    <property type="match status" value="1"/>
</dbReference>
<dbReference type="Pfam" id="PF25787">
    <property type="entry name" value="HTH_SB"/>
    <property type="match status" value="1"/>
</dbReference>
<protein>
    <recommendedName>
        <fullName evidence="2">Sleeping Beauty transposase HTH domain-containing protein</fullName>
    </recommendedName>
</protein>
<comment type="caution">
    <text evidence="3">The sequence shown here is derived from an EMBL/GenBank/DDBJ whole genome shotgun (WGS) entry which is preliminary data.</text>
</comment>
<dbReference type="PANTHER" id="PTHR33960:SF1">
    <property type="entry name" value="SIMILAR TO KIAA0825 PROTEIN"/>
    <property type="match status" value="1"/>
</dbReference>
<organism evidence="3 4">
    <name type="scientific">Coregonus suidteri</name>
    <dbReference type="NCBI Taxonomy" id="861788"/>
    <lineage>
        <taxon>Eukaryota</taxon>
        <taxon>Metazoa</taxon>
        <taxon>Chordata</taxon>
        <taxon>Craniata</taxon>
        <taxon>Vertebrata</taxon>
        <taxon>Euteleostomi</taxon>
        <taxon>Actinopterygii</taxon>
        <taxon>Neopterygii</taxon>
        <taxon>Teleostei</taxon>
        <taxon>Protacanthopterygii</taxon>
        <taxon>Salmoniformes</taxon>
        <taxon>Salmonidae</taxon>
        <taxon>Coregoninae</taxon>
        <taxon>Coregonus</taxon>
    </lineage>
</organism>
<dbReference type="InterPro" id="IPR057667">
    <property type="entry name" value="HTH_SB"/>
</dbReference>
<dbReference type="Gene3D" id="1.10.10.10">
    <property type="entry name" value="Winged helix-like DNA-binding domain superfamily/Winged helix DNA-binding domain"/>
    <property type="match status" value="1"/>
</dbReference>
<accession>A0AAN8LHD7</accession>
<evidence type="ECO:0000256" key="1">
    <source>
        <dbReference type="SAM" id="MobiDB-lite"/>
    </source>
</evidence>
<feature type="compositionally biased region" description="Low complexity" evidence="1">
    <location>
        <begin position="163"/>
        <end position="178"/>
    </location>
</feature>
<dbReference type="EMBL" id="JAGTTL010000021">
    <property type="protein sequence ID" value="KAK6306715.1"/>
    <property type="molecule type" value="Genomic_DNA"/>
</dbReference>
<dbReference type="Pfam" id="PF14906">
    <property type="entry name" value="DUF4495"/>
    <property type="match status" value="1"/>
</dbReference>
<keyword evidence="4" id="KW-1185">Reference proteome</keyword>
<sequence length="1343" mass="149045">MAKTKELSKDVRDKIVDLHKAGMGYKTIAKQLGRMEWQGDLPQDHAFVELLVPGLPSELDIQQLLRDTEDKLKLNACSIEHSLKELQGKMGESWTGERPPSPTECLQWFNPRNPSTVRPVATGNQELLDFLKALLQYLRIEEEGREDVTLQLLHNISSQCGVSFPNTTPSQTPQQPGPSAHPSVHTVRDDSALESQEVWDEVRLQLRRHLLDRLSCPLPVPQRIHCLQQLFFLYPEWEVLTCYQGLRSQAVLSLLHSALASSPGGKETGFDRLALGLRAAAPALCSALREELQVLNGVAKPKTILGFLNAAYLNTVSQELGAMMERECENALKDNTTLSSSKGRKSSARTKAAVAPLELPPGRGRNFSLTSHQLRVLTQLACILLGLESQVDELATQLAFINCVGETPCSVRGILKKTKDNLDMTTVDGNKTTAEMLFQSPEAIVLEFDWRAAFRELVPQMAHCVKVVLEDVCTKSLQQEELSHTSGSAHMVLTNTPHRDGSSLTCPERDRPKMVAKFCGDIMGECDALLPLAEACGDAALLEVRCSFVEVCAWVTSAILGRVEERVGEVPSAAPLKNLVALLGTSMYIHQQLCHYEAQLRETNTTAARVPMTLLPIQRYQDVTEGLREQLTSYCVQVCTSTLLQDAESHHWADPKPFYEGDRCSFSVQMWHYFLTGLRTDLWLAVPGSVGRDVLAQVTSESLQVLVQRYSRARPSYKRHLQIRCDITAVLLCVEQLMWSVCERPEALVQSEHPVGGCVWVASIHSLCNQLLTTLVIVTAPLPQLFWTFQYRPGEGSLSALAQSPSSPGIHWLSAIHPALFTQQAAREGLTGEAASECQLRLLTSDPECSPRLLLTAILHRDCHLLRVLLEHSHFCMEEEADADAVSPVKSDAGDEFMEAVYNVLSSLNNVPKALTLALETYFDRGHLWDYLYSLADSVRPVPVVVSFIRAVINQTVHCLLGHLVTMVLDWQASEEPCAPLLRRDVPDSVLTKVPKEWSYTPQTPKGRESAKSVVNLALQALSFIYTNLPSAVASLPLPVRFLFHTAEKHLSQHARQLRSTGLLLWALLSCLCQCLEDPNSLELLCGLPLDRGAKERLALLSECLQGTMGQGQQKGVPKPTVHKVLQALEERRPKWCSMQLQKARKLCSESAFEWGESGVPQERGGGVAEATEQKIGLILLEICHKPGGAEYLRQIYHIIQVNEPLLRSKLCVSSDPPDYSPQTVTFDLGTDRPGHPSPRFNPLHQFDHIGSNKFDQAAMGDWAWDWATLLPTYQGMSQVTLRALLANRWEMQDGAALEDEEKPVVEELQKAYFNQSPAGSQGPHGVTQTAQDEQYAAANIIN</sequence>
<dbReference type="Proteomes" id="UP001356427">
    <property type="component" value="Unassembled WGS sequence"/>
</dbReference>
<reference evidence="3 4" key="1">
    <citation type="submission" date="2021-04" db="EMBL/GenBank/DDBJ databases">
        <authorList>
            <person name="De Guttry C."/>
            <person name="Zahm M."/>
            <person name="Klopp C."/>
            <person name="Cabau C."/>
            <person name="Louis A."/>
            <person name="Berthelot C."/>
            <person name="Parey E."/>
            <person name="Roest Crollius H."/>
            <person name="Montfort J."/>
            <person name="Robinson-Rechavi M."/>
            <person name="Bucao C."/>
            <person name="Bouchez O."/>
            <person name="Gislard M."/>
            <person name="Lluch J."/>
            <person name="Milhes M."/>
            <person name="Lampietro C."/>
            <person name="Lopez Roques C."/>
            <person name="Donnadieu C."/>
            <person name="Braasch I."/>
            <person name="Desvignes T."/>
            <person name="Postlethwait J."/>
            <person name="Bobe J."/>
            <person name="Wedekind C."/>
            <person name="Guiguen Y."/>
        </authorList>
    </citation>
    <scope>NUCLEOTIDE SEQUENCE [LARGE SCALE GENOMIC DNA]</scope>
    <source>
        <strain evidence="3">Cs_M1</strain>
        <tissue evidence="3">Blood</tissue>
    </source>
</reference>
<feature type="region of interest" description="Disordered" evidence="1">
    <location>
        <begin position="163"/>
        <end position="188"/>
    </location>
</feature>
<name>A0AAN8LHD7_9TELE</name>
<evidence type="ECO:0000313" key="4">
    <source>
        <dbReference type="Proteomes" id="UP001356427"/>
    </source>
</evidence>
<dbReference type="InterPro" id="IPR036388">
    <property type="entry name" value="WH-like_DNA-bd_sf"/>
</dbReference>
<feature type="domain" description="Sleeping Beauty transposase HTH" evidence="2">
    <location>
        <begin position="1"/>
        <end position="33"/>
    </location>
</feature>
<evidence type="ECO:0000313" key="3">
    <source>
        <dbReference type="EMBL" id="KAK6306715.1"/>
    </source>
</evidence>